<dbReference type="InterPro" id="IPR039532">
    <property type="entry name" value="TetR_C_Firmicutes"/>
</dbReference>
<keyword evidence="1 2" id="KW-0238">DNA-binding</keyword>
<name>A0AB36S623_9ENTE</name>
<dbReference type="InterPro" id="IPR001647">
    <property type="entry name" value="HTH_TetR"/>
</dbReference>
<protein>
    <submittedName>
        <fullName evidence="4">TetR/AcrR family transcriptional regulator</fullName>
    </submittedName>
</protein>
<dbReference type="PROSITE" id="PS50977">
    <property type="entry name" value="HTH_TETR_2"/>
    <property type="match status" value="1"/>
</dbReference>
<dbReference type="InterPro" id="IPR009057">
    <property type="entry name" value="Homeodomain-like_sf"/>
</dbReference>
<gene>
    <name evidence="4" type="ORF">CRM96_04670</name>
</gene>
<dbReference type="KEGG" id="edu:LIU_06110"/>
<dbReference type="Gene3D" id="1.10.357.10">
    <property type="entry name" value="Tetracycline Repressor, domain 2"/>
    <property type="match status" value="1"/>
</dbReference>
<evidence type="ECO:0000256" key="1">
    <source>
        <dbReference type="ARBA" id="ARBA00023125"/>
    </source>
</evidence>
<reference evidence="4 5" key="1">
    <citation type="submission" date="2017-09" db="EMBL/GenBank/DDBJ databases">
        <title>FDA dAtabase for Regulatory Grade micrObial Sequences (FDA-ARGOS): Supporting development and validation of Infectious Disease Dx tests.</title>
        <authorList>
            <person name="Minogue T."/>
            <person name="Wolcott M."/>
            <person name="Wasieloski L."/>
            <person name="Aguilar W."/>
            <person name="Moore D."/>
            <person name="Tallon L.J."/>
            <person name="Sadzewicz L."/>
            <person name="Ott S."/>
            <person name="Zhao X."/>
            <person name="Nagaraj S."/>
            <person name="Vavikolanu K."/>
            <person name="Aluvathingal J."/>
            <person name="Nadendla S."/>
            <person name="Sichtig H."/>
        </authorList>
    </citation>
    <scope>NUCLEOTIDE SEQUENCE [LARGE SCALE GENOMIC DNA]</scope>
    <source>
        <strain evidence="4 5">FDAARGOS_396</strain>
    </source>
</reference>
<dbReference type="GO" id="GO:0003677">
    <property type="term" value="F:DNA binding"/>
    <property type="evidence" value="ECO:0007669"/>
    <property type="project" value="UniProtKB-UniRule"/>
</dbReference>
<dbReference type="PANTHER" id="PTHR43479:SF7">
    <property type="entry name" value="TETR-FAMILY TRANSCRIPTIONAL REGULATOR"/>
    <property type="match status" value="1"/>
</dbReference>
<proteinExistence type="predicted"/>
<evidence type="ECO:0000259" key="3">
    <source>
        <dbReference type="PROSITE" id="PS50977"/>
    </source>
</evidence>
<sequence length="188" mass="22388">MTKKEKDIRYYRTKKRMNDAMIELLKIKNFNQITVKDICEKATISRSGFYLHYMDKYDLVEKYQLELMKQINRIIDEETKRNASMEEIMIKILYFFKKEGLLLGLLLSNKGSVEIQNQVKKALQQNGLKNVLSYINIKFETEIEKHYLVIFFSNAAFGLLQEWINNGQKESPEELVRILNKIVPYKFI</sequence>
<dbReference type="RefSeq" id="WP_016176855.1">
    <property type="nucleotide sequence ID" value="NZ_CABGIQ010000002.1"/>
</dbReference>
<dbReference type="Pfam" id="PF14278">
    <property type="entry name" value="TetR_C_8"/>
    <property type="match status" value="1"/>
</dbReference>
<evidence type="ECO:0000313" key="5">
    <source>
        <dbReference type="Proteomes" id="UP000220669"/>
    </source>
</evidence>
<comment type="caution">
    <text evidence="4">The sequence shown here is derived from an EMBL/GenBank/DDBJ whole genome shotgun (WGS) entry which is preliminary data.</text>
</comment>
<evidence type="ECO:0000256" key="2">
    <source>
        <dbReference type="PROSITE-ProRule" id="PRU00335"/>
    </source>
</evidence>
<dbReference type="Proteomes" id="UP000220669">
    <property type="component" value="Unassembled WGS sequence"/>
</dbReference>
<feature type="DNA-binding region" description="H-T-H motif" evidence="2">
    <location>
        <begin position="34"/>
        <end position="53"/>
    </location>
</feature>
<dbReference type="EMBL" id="PDEB01000004">
    <property type="protein sequence ID" value="PEH44333.1"/>
    <property type="molecule type" value="Genomic_DNA"/>
</dbReference>
<dbReference type="AlphaFoldDB" id="A0AB36S623"/>
<dbReference type="PANTHER" id="PTHR43479">
    <property type="entry name" value="ACREF/ENVCD OPERON REPRESSOR-RELATED"/>
    <property type="match status" value="1"/>
</dbReference>
<accession>A0AB36S623</accession>
<dbReference type="Pfam" id="PF00440">
    <property type="entry name" value="TetR_N"/>
    <property type="match status" value="1"/>
</dbReference>
<evidence type="ECO:0000313" key="4">
    <source>
        <dbReference type="EMBL" id="PEH44333.1"/>
    </source>
</evidence>
<feature type="domain" description="HTH tetR-type" evidence="3">
    <location>
        <begin position="11"/>
        <end position="71"/>
    </location>
</feature>
<dbReference type="SUPFAM" id="SSF46689">
    <property type="entry name" value="Homeodomain-like"/>
    <property type="match status" value="1"/>
</dbReference>
<dbReference type="InterPro" id="IPR050624">
    <property type="entry name" value="HTH-type_Tx_Regulator"/>
</dbReference>
<organism evidence="4 5">
    <name type="scientific">Enterococcus durans</name>
    <dbReference type="NCBI Taxonomy" id="53345"/>
    <lineage>
        <taxon>Bacteria</taxon>
        <taxon>Bacillati</taxon>
        <taxon>Bacillota</taxon>
        <taxon>Bacilli</taxon>
        <taxon>Lactobacillales</taxon>
        <taxon>Enterococcaceae</taxon>
        <taxon>Enterococcus</taxon>
    </lineage>
</organism>